<dbReference type="EMBL" id="JBBPBK010000004">
    <property type="protein sequence ID" value="KAK9286095.1"/>
    <property type="molecule type" value="Genomic_DNA"/>
</dbReference>
<dbReference type="AlphaFoldDB" id="A0AAP0RVZ5"/>
<dbReference type="Proteomes" id="UP001415857">
    <property type="component" value="Unassembled WGS sequence"/>
</dbReference>
<comment type="caution">
    <text evidence="1">The sequence shown here is derived from an EMBL/GenBank/DDBJ whole genome shotgun (WGS) entry which is preliminary data.</text>
</comment>
<reference evidence="1 2" key="1">
    <citation type="journal article" date="2024" name="Plant J.">
        <title>Genome sequences and population genomics reveal climatic adaptation and genomic divergence between two closely related sweetgum species.</title>
        <authorList>
            <person name="Xu W.Q."/>
            <person name="Ren C.Q."/>
            <person name="Zhang X.Y."/>
            <person name="Comes H.P."/>
            <person name="Liu X.H."/>
            <person name="Li Y.G."/>
            <person name="Kettle C.J."/>
            <person name="Jalonen R."/>
            <person name="Gaisberger H."/>
            <person name="Ma Y.Z."/>
            <person name="Qiu Y.X."/>
        </authorList>
    </citation>
    <scope>NUCLEOTIDE SEQUENCE [LARGE SCALE GENOMIC DNA]</scope>
    <source>
        <strain evidence="1">Hangzhou</strain>
    </source>
</reference>
<accession>A0AAP0RVZ5</accession>
<evidence type="ECO:0000313" key="1">
    <source>
        <dbReference type="EMBL" id="KAK9286095.1"/>
    </source>
</evidence>
<name>A0AAP0RVZ5_LIQFO</name>
<proteinExistence type="predicted"/>
<organism evidence="1 2">
    <name type="scientific">Liquidambar formosana</name>
    <name type="common">Formosan gum</name>
    <dbReference type="NCBI Taxonomy" id="63359"/>
    <lineage>
        <taxon>Eukaryota</taxon>
        <taxon>Viridiplantae</taxon>
        <taxon>Streptophyta</taxon>
        <taxon>Embryophyta</taxon>
        <taxon>Tracheophyta</taxon>
        <taxon>Spermatophyta</taxon>
        <taxon>Magnoliopsida</taxon>
        <taxon>eudicotyledons</taxon>
        <taxon>Gunneridae</taxon>
        <taxon>Pentapetalae</taxon>
        <taxon>Saxifragales</taxon>
        <taxon>Altingiaceae</taxon>
        <taxon>Liquidambar</taxon>
    </lineage>
</organism>
<evidence type="ECO:0000313" key="2">
    <source>
        <dbReference type="Proteomes" id="UP001415857"/>
    </source>
</evidence>
<gene>
    <name evidence="1" type="ORF">L1049_014475</name>
</gene>
<sequence>MNHLQEPNGSDINLLGRFPVVLTIQFTMAQFERGTIPLQGPLNLSIEPKPPRRLA</sequence>
<protein>
    <submittedName>
        <fullName evidence="1">Uncharacterized protein</fullName>
    </submittedName>
</protein>
<keyword evidence="2" id="KW-1185">Reference proteome</keyword>